<protein>
    <recommendedName>
        <fullName evidence="1">NADP-dependent oxidoreductase domain-containing protein</fullName>
    </recommendedName>
</protein>
<dbReference type="Gene3D" id="3.20.20.100">
    <property type="entry name" value="NADP-dependent oxidoreductase domain"/>
    <property type="match status" value="1"/>
</dbReference>
<evidence type="ECO:0000313" key="2">
    <source>
        <dbReference type="EMBL" id="SVE39805.1"/>
    </source>
</evidence>
<dbReference type="GO" id="GO:0016491">
    <property type="term" value="F:oxidoreductase activity"/>
    <property type="evidence" value="ECO:0007669"/>
    <property type="project" value="InterPro"/>
</dbReference>
<dbReference type="PANTHER" id="PTHR42686:SF1">
    <property type="entry name" value="GH17980P-RELATED"/>
    <property type="match status" value="1"/>
</dbReference>
<feature type="non-terminal residue" evidence="2">
    <location>
        <position position="1"/>
    </location>
</feature>
<dbReference type="InterPro" id="IPR023210">
    <property type="entry name" value="NADP_OxRdtase_dom"/>
</dbReference>
<feature type="domain" description="NADP-dependent oxidoreductase" evidence="1">
    <location>
        <begin position="6"/>
        <end position="209"/>
    </location>
</feature>
<dbReference type="GO" id="GO:0005829">
    <property type="term" value="C:cytosol"/>
    <property type="evidence" value="ECO:0007669"/>
    <property type="project" value="TreeGrafter"/>
</dbReference>
<dbReference type="SUPFAM" id="SSF51430">
    <property type="entry name" value="NAD(P)-linked oxidoreductase"/>
    <property type="match status" value="1"/>
</dbReference>
<accession>A0A383D6B0</accession>
<name>A0A383D6B0_9ZZZZ</name>
<dbReference type="Pfam" id="PF00248">
    <property type="entry name" value="Aldo_ket_red"/>
    <property type="match status" value="1"/>
</dbReference>
<dbReference type="AlphaFoldDB" id="A0A383D6B0"/>
<proteinExistence type="predicted"/>
<organism evidence="2">
    <name type="scientific">marine metagenome</name>
    <dbReference type="NCBI Taxonomy" id="408172"/>
    <lineage>
        <taxon>unclassified sequences</taxon>
        <taxon>metagenomes</taxon>
        <taxon>ecological metagenomes</taxon>
    </lineage>
</organism>
<reference evidence="2" key="1">
    <citation type="submission" date="2018-05" db="EMBL/GenBank/DDBJ databases">
        <authorList>
            <person name="Lanie J.A."/>
            <person name="Ng W.-L."/>
            <person name="Kazmierczak K.M."/>
            <person name="Andrzejewski T.M."/>
            <person name="Davidsen T.M."/>
            <person name="Wayne K.J."/>
            <person name="Tettelin H."/>
            <person name="Glass J.I."/>
            <person name="Rusch D."/>
            <person name="Podicherti R."/>
            <person name="Tsui H.-C.T."/>
            <person name="Winkler M.E."/>
        </authorList>
    </citation>
    <scope>NUCLEOTIDE SEQUENCE</scope>
</reference>
<dbReference type="InterPro" id="IPR036812">
    <property type="entry name" value="NAD(P)_OxRdtase_dom_sf"/>
</dbReference>
<dbReference type="PANTHER" id="PTHR42686">
    <property type="entry name" value="GH17980P-RELATED"/>
    <property type="match status" value="1"/>
</dbReference>
<dbReference type="EMBL" id="UINC01214533">
    <property type="protein sequence ID" value="SVE39805.1"/>
    <property type="molecule type" value="Genomic_DNA"/>
</dbReference>
<dbReference type="InterPro" id="IPR020471">
    <property type="entry name" value="AKR"/>
</dbReference>
<dbReference type="CDD" id="cd19152">
    <property type="entry name" value="AKR_AKR15A"/>
    <property type="match status" value="1"/>
</dbReference>
<gene>
    <name evidence="2" type="ORF">METZ01_LOCUS492659</name>
</gene>
<sequence length="221" mass="24402">PFKPVFDYSYDGVMRSFEDSLKRLGVDRIDILHIHDPDDHWEEAISGAYPALEKLRSEGVISAVSAGMNQWEMLVRFAREGDFDCFLLAGRYSLLDQSSLDELLPLCVEKNIGIIAGGTYNSGILAKGAQPGATYNYGEAPPEIIAKAKGLEEVAARHQVDLKAAASQFVFAHPAITTIIPGTRQPDRVSENFNLLKEQIPADFWAELRSEGLIREDAPLP</sequence>
<evidence type="ECO:0000259" key="1">
    <source>
        <dbReference type="Pfam" id="PF00248"/>
    </source>
</evidence>